<keyword evidence="6" id="KW-1185">Reference proteome</keyword>
<dbReference type="SUPFAM" id="SSF116734">
    <property type="entry name" value="DNA methylase specificity domain"/>
    <property type="match status" value="2"/>
</dbReference>
<keyword evidence="3" id="KW-0238">DNA-binding</keyword>
<evidence type="ECO:0000259" key="4">
    <source>
        <dbReference type="Pfam" id="PF01420"/>
    </source>
</evidence>
<dbReference type="PANTHER" id="PTHR30408:SF12">
    <property type="entry name" value="TYPE I RESTRICTION ENZYME MJAVIII SPECIFICITY SUBUNIT"/>
    <property type="match status" value="1"/>
</dbReference>
<dbReference type="InterPro" id="IPR052021">
    <property type="entry name" value="Type-I_RS_S_subunit"/>
</dbReference>
<gene>
    <name evidence="5" type="ORF">GCM10022423_06920</name>
</gene>
<evidence type="ECO:0000313" key="5">
    <source>
        <dbReference type="EMBL" id="GAA3758880.1"/>
    </source>
</evidence>
<name>A0ABP7G8Y4_9FLAO</name>
<dbReference type="GO" id="GO:0004519">
    <property type="term" value="F:endonuclease activity"/>
    <property type="evidence" value="ECO:0007669"/>
    <property type="project" value="UniProtKB-KW"/>
</dbReference>
<reference evidence="6" key="1">
    <citation type="journal article" date="2019" name="Int. J. Syst. Evol. Microbiol.">
        <title>The Global Catalogue of Microorganisms (GCM) 10K type strain sequencing project: providing services to taxonomists for standard genome sequencing and annotation.</title>
        <authorList>
            <consortium name="The Broad Institute Genomics Platform"/>
            <consortium name="The Broad Institute Genome Sequencing Center for Infectious Disease"/>
            <person name="Wu L."/>
            <person name="Ma J."/>
        </authorList>
    </citation>
    <scope>NUCLEOTIDE SEQUENCE [LARGE SCALE GENOMIC DNA]</scope>
    <source>
        <strain evidence="6">JCM 17337</strain>
    </source>
</reference>
<dbReference type="Proteomes" id="UP001500748">
    <property type="component" value="Unassembled WGS sequence"/>
</dbReference>
<protein>
    <submittedName>
        <fullName evidence="5">Restriction endonuclease subunit S</fullName>
    </submittedName>
</protein>
<comment type="caution">
    <text evidence="5">The sequence shown here is derived from an EMBL/GenBank/DDBJ whole genome shotgun (WGS) entry which is preliminary data.</text>
</comment>
<dbReference type="RefSeq" id="WP_345140328.1">
    <property type="nucleotide sequence ID" value="NZ_BAABDU010000003.1"/>
</dbReference>
<dbReference type="PANTHER" id="PTHR30408">
    <property type="entry name" value="TYPE-1 RESTRICTION ENZYME ECOKI SPECIFICITY PROTEIN"/>
    <property type="match status" value="1"/>
</dbReference>
<evidence type="ECO:0000313" key="6">
    <source>
        <dbReference type="Proteomes" id="UP001500748"/>
    </source>
</evidence>
<keyword evidence="5" id="KW-0378">Hydrolase</keyword>
<organism evidence="5 6">
    <name type="scientific">Flavobacterium ginsengiterrae</name>
    <dbReference type="NCBI Taxonomy" id="871695"/>
    <lineage>
        <taxon>Bacteria</taxon>
        <taxon>Pseudomonadati</taxon>
        <taxon>Bacteroidota</taxon>
        <taxon>Flavobacteriia</taxon>
        <taxon>Flavobacteriales</taxon>
        <taxon>Flavobacteriaceae</taxon>
        <taxon>Flavobacterium</taxon>
    </lineage>
</organism>
<dbReference type="Gene3D" id="1.10.287.1120">
    <property type="entry name" value="Bipartite methylase S protein"/>
    <property type="match status" value="1"/>
</dbReference>
<keyword evidence="5" id="KW-0255">Endonuclease</keyword>
<feature type="domain" description="Type I restriction modification DNA specificity" evidence="4">
    <location>
        <begin position="229"/>
        <end position="413"/>
    </location>
</feature>
<proteinExistence type="inferred from homology"/>
<feature type="domain" description="Type I restriction modification DNA specificity" evidence="4">
    <location>
        <begin position="20"/>
        <end position="183"/>
    </location>
</feature>
<sequence>MKKYNNYKDSGIEWIGEIPEDWKISRIGYNSILTVPQRDKPKELTGEVPWLRIEDFEGKYVSTSKSGQGVSLETISEMNLKVYPIGTVLTACSCTMGKTAIVEKPLITNQTFIGITPNEKLHTDFLYYFLLSSTQYLNSISTGAIQSYLSRDEFSKIRIPLPDKFIQIEIANYLDHKTTQIDNLIAKKEQFITLLQEERTAVINQAVTKGLDPTVKMKDSGIEWLGEIPEHWEEARIKNVVKIIGRIGFRGYTTEDLVQKGEGAISLSPSNIKNHILNIEDCTYLSWEKYHESPEIKIFENDIILVKTGSTIGKVAIIPSHTPEMTLNPQLVVFKDIKLNQLFLYYMMVSNYFQGYFSVYTAGGSTPAISQEKINNFKITFPKIEEQINISNFISKKEIEIKNIISKTQQEIELLKEYKTALISEVVTGKVDVRDVVLN</sequence>
<evidence type="ECO:0000256" key="3">
    <source>
        <dbReference type="ARBA" id="ARBA00023125"/>
    </source>
</evidence>
<dbReference type="EMBL" id="BAABDU010000003">
    <property type="protein sequence ID" value="GAA3758880.1"/>
    <property type="molecule type" value="Genomic_DNA"/>
</dbReference>
<evidence type="ECO:0000256" key="2">
    <source>
        <dbReference type="ARBA" id="ARBA00022747"/>
    </source>
</evidence>
<dbReference type="InterPro" id="IPR044946">
    <property type="entry name" value="Restrct_endonuc_typeI_TRD_sf"/>
</dbReference>
<accession>A0ABP7G8Y4</accession>
<keyword evidence="2" id="KW-0680">Restriction system</keyword>
<dbReference type="Gene3D" id="3.90.220.20">
    <property type="entry name" value="DNA methylase specificity domains"/>
    <property type="match status" value="2"/>
</dbReference>
<dbReference type="InterPro" id="IPR000055">
    <property type="entry name" value="Restrct_endonuc_typeI_TRD"/>
</dbReference>
<comment type="similarity">
    <text evidence="1">Belongs to the type-I restriction system S methylase family.</text>
</comment>
<dbReference type="Pfam" id="PF01420">
    <property type="entry name" value="Methylase_S"/>
    <property type="match status" value="2"/>
</dbReference>
<keyword evidence="5" id="KW-0540">Nuclease</keyword>
<evidence type="ECO:0000256" key="1">
    <source>
        <dbReference type="ARBA" id="ARBA00010923"/>
    </source>
</evidence>